<keyword evidence="3" id="KW-1185">Reference proteome</keyword>
<dbReference type="SUPFAM" id="SSF117916">
    <property type="entry name" value="Fe-S cluster assembly (FSCA) domain-like"/>
    <property type="match status" value="1"/>
</dbReference>
<dbReference type="Gene3D" id="3.30.300.130">
    <property type="entry name" value="Fe-S cluster assembly (FSCA)"/>
    <property type="match status" value="1"/>
</dbReference>
<organism evidence="2 3">
    <name type="scientific">Domibacillus antri</name>
    <dbReference type="NCBI Taxonomy" id="1714264"/>
    <lineage>
        <taxon>Bacteria</taxon>
        <taxon>Bacillati</taxon>
        <taxon>Bacillota</taxon>
        <taxon>Bacilli</taxon>
        <taxon>Bacillales</taxon>
        <taxon>Bacillaceae</taxon>
        <taxon>Domibacillus</taxon>
    </lineage>
</organism>
<dbReference type="PANTHER" id="PTHR42831">
    <property type="entry name" value="FE-S PROTEIN MATURATION AUXILIARY FACTOR YITW"/>
    <property type="match status" value="1"/>
</dbReference>
<accession>A0A1Q8Q1Q9</accession>
<dbReference type="InterPro" id="IPR052339">
    <property type="entry name" value="Fe-S_Maturation_MIP18"/>
</dbReference>
<name>A0A1Q8Q1Q9_9BACI</name>
<evidence type="ECO:0000259" key="1">
    <source>
        <dbReference type="Pfam" id="PF01883"/>
    </source>
</evidence>
<reference evidence="2 3" key="1">
    <citation type="submission" date="2016-12" db="EMBL/GenBank/DDBJ databases">
        <title>Domibacillus antri genome sequencing.</title>
        <authorList>
            <person name="Verma A."/>
            <person name="Krishnamurthi S."/>
        </authorList>
    </citation>
    <scope>NUCLEOTIDE SEQUENCE [LARGE SCALE GENOMIC DNA]</scope>
    <source>
        <strain evidence="2 3">XD80</strain>
    </source>
</reference>
<evidence type="ECO:0000313" key="2">
    <source>
        <dbReference type="EMBL" id="OLN21276.1"/>
    </source>
</evidence>
<feature type="domain" description="MIP18 family-like" evidence="1">
    <location>
        <begin position="12"/>
        <end position="69"/>
    </location>
</feature>
<dbReference type="RefSeq" id="WP_075399664.1">
    <property type="nucleotide sequence ID" value="NZ_MSDU01000060.1"/>
</dbReference>
<dbReference type="EMBL" id="MSDU01000060">
    <property type="protein sequence ID" value="OLN21276.1"/>
    <property type="molecule type" value="Genomic_DNA"/>
</dbReference>
<dbReference type="InterPro" id="IPR002744">
    <property type="entry name" value="MIP18-like"/>
</dbReference>
<sequence length="108" mass="12530">MAVNVQSEQKYWDALKEVMDPEFPISVVDMGLIYDIKEQADTIQVTMTFTAVGCACTEWIKGDIEKRLLEERNVHAVDIHVVWDPPWTVDRMTEEGRQKMRTWGVSSR</sequence>
<dbReference type="OrthoDB" id="3684942at2"/>
<dbReference type="PANTHER" id="PTHR42831:SF1">
    <property type="entry name" value="FE-S PROTEIN MATURATION AUXILIARY FACTOR YITW"/>
    <property type="match status" value="1"/>
</dbReference>
<dbReference type="AlphaFoldDB" id="A0A1Q8Q1Q9"/>
<comment type="caution">
    <text evidence="2">The sequence shown here is derived from an EMBL/GenBank/DDBJ whole genome shotgun (WGS) entry which is preliminary data.</text>
</comment>
<dbReference type="InterPro" id="IPR034904">
    <property type="entry name" value="FSCA_dom_sf"/>
</dbReference>
<gene>
    <name evidence="2" type="ORF">BTO30_15830</name>
</gene>
<dbReference type="Pfam" id="PF01883">
    <property type="entry name" value="FeS_assembly_P"/>
    <property type="match status" value="1"/>
</dbReference>
<proteinExistence type="predicted"/>
<dbReference type="STRING" id="1714264.BTO30_15830"/>
<dbReference type="Proteomes" id="UP000185568">
    <property type="component" value="Unassembled WGS sequence"/>
</dbReference>
<protein>
    <submittedName>
        <fullName evidence="2">Benzoyl-CoA oxygenase</fullName>
    </submittedName>
</protein>
<evidence type="ECO:0000313" key="3">
    <source>
        <dbReference type="Proteomes" id="UP000185568"/>
    </source>
</evidence>